<evidence type="ECO:0000313" key="1">
    <source>
        <dbReference type="EMBL" id="KAG2937509.1"/>
    </source>
</evidence>
<accession>A0A8T1DCE1</accession>
<sequence>MGWEGNLRSLDFAGQTMTHDSSSFGALIAAIASREA</sequence>
<dbReference type="EMBL" id="RCMK01000306">
    <property type="protein sequence ID" value="KAG2937509.1"/>
    <property type="molecule type" value="Genomic_DNA"/>
</dbReference>
<gene>
    <name evidence="1" type="ORF">PC117_g11671</name>
</gene>
<proteinExistence type="predicted"/>
<dbReference type="AlphaFoldDB" id="A0A8T1DCE1"/>
<evidence type="ECO:0000313" key="2">
    <source>
        <dbReference type="Proteomes" id="UP000736787"/>
    </source>
</evidence>
<comment type="caution">
    <text evidence="1">The sequence shown here is derived from an EMBL/GenBank/DDBJ whole genome shotgun (WGS) entry which is preliminary data.</text>
</comment>
<dbReference type="Proteomes" id="UP000736787">
    <property type="component" value="Unassembled WGS sequence"/>
</dbReference>
<name>A0A8T1DCE1_9STRA</name>
<reference evidence="1" key="1">
    <citation type="submission" date="2018-10" db="EMBL/GenBank/DDBJ databases">
        <title>Effector identification in a new, highly contiguous assembly of the strawberry crown rot pathogen Phytophthora cactorum.</title>
        <authorList>
            <person name="Armitage A.D."/>
            <person name="Nellist C.F."/>
            <person name="Bates H."/>
            <person name="Vickerstaff R.J."/>
            <person name="Harrison R.J."/>
        </authorList>
    </citation>
    <scope>NUCLEOTIDE SEQUENCE</scope>
    <source>
        <strain evidence="1">4040</strain>
    </source>
</reference>
<organism evidence="1 2">
    <name type="scientific">Phytophthora cactorum</name>
    <dbReference type="NCBI Taxonomy" id="29920"/>
    <lineage>
        <taxon>Eukaryota</taxon>
        <taxon>Sar</taxon>
        <taxon>Stramenopiles</taxon>
        <taxon>Oomycota</taxon>
        <taxon>Peronosporomycetes</taxon>
        <taxon>Peronosporales</taxon>
        <taxon>Peronosporaceae</taxon>
        <taxon>Phytophthora</taxon>
    </lineage>
</organism>
<protein>
    <submittedName>
        <fullName evidence="1">Uncharacterized protein</fullName>
    </submittedName>
</protein>